<organism evidence="24 25">
    <name type="scientific">Cordyceps militaris</name>
    <name type="common">Caterpillar fungus</name>
    <name type="synonym">Clavaria militaris</name>
    <dbReference type="NCBI Taxonomy" id="73501"/>
    <lineage>
        <taxon>Eukaryota</taxon>
        <taxon>Fungi</taxon>
        <taxon>Dikarya</taxon>
        <taxon>Ascomycota</taxon>
        <taxon>Pezizomycotina</taxon>
        <taxon>Sordariomycetes</taxon>
        <taxon>Hypocreomycetidae</taxon>
        <taxon>Hypocreales</taxon>
        <taxon>Cordycipitaceae</taxon>
        <taxon>Cordyceps</taxon>
    </lineage>
</organism>
<dbReference type="GO" id="GO:0061630">
    <property type="term" value="F:ubiquitin protein ligase activity"/>
    <property type="evidence" value="ECO:0007669"/>
    <property type="project" value="UniProtKB-EC"/>
</dbReference>
<dbReference type="FunFam" id="3.30.40.10:FF:000626">
    <property type="entry name" value="Transmembrane ubiquitin ligase 1"/>
    <property type="match status" value="1"/>
</dbReference>
<feature type="transmembrane region" description="Helical" evidence="21">
    <location>
        <begin position="471"/>
        <end position="493"/>
    </location>
</feature>
<reference evidence="24 25" key="1">
    <citation type="journal article" date="2017" name="BMC Genomics">
        <title>Chromosome level assembly and secondary metabolite potential of the parasitic fungus Cordyceps militaris.</title>
        <authorList>
            <person name="Kramer G.J."/>
            <person name="Nodwell J.R."/>
        </authorList>
    </citation>
    <scope>NUCLEOTIDE SEQUENCE [LARGE SCALE GENOMIC DNA]</scope>
    <source>
        <strain evidence="24 25">ATCC 34164</strain>
    </source>
</reference>
<comment type="subunit">
    <text evidence="15">Component of the DSC E3 ubiquitin ligase complex composed of dscA, dscB, dscC and dscD.</text>
</comment>
<dbReference type="VEuPathDB" id="FungiDB:A9K55_004954"/>
<feature type="transmembrane region" description="Helical" evidence="21">
    <location>
        <begin position="585"/>
        <end position="606"/>
    </location>
</feature>
<evidence type="ECO:0000256" key="6">
    <source>
        <dbReference type="ARBA" id="ARBA00022692"/>
    </source>
</evidence>
<protein>
    <recommendedName>
        <fullName evidence="16">DSC E3 ubiquitin ligase complex subunit A</fullName>
        <ecNumber evidence="4">2.3.2.27</ecNumber>
    </recommendedName>
    <alternativeName>
        <fullName evidence="17">Defective for SREBP cleavage protein A</fullName>
    </alternativeName>
    <alternativeName>
        <fullName evidence="18">RING-type E3 ubiquitin transferase dscA</fullName>
    </alternativeName>
</protein>
<dbReference type="SUPFAM" id="SSF57850">
    <property type="entry name" value="RING/U-box"/>
    <property type="match status" value="1"/>
</dbReference>
<dbReference type="EMBL" id="CP023325">
    <property type="protein sequence ID" value="ATY64433.1"/>
    <property type="molecule type" value="Genomic_DNA"/>
</dbReference>
<name>A0A2H4SMV9_CORMI</name>
<keyword evidence="6 21" id="KW-0812">Transmembrane</keyword>
<comment type="catalytic activity">
    <reaction evidence="1">
        <text>S-ubiquitinyl-[E2 ubiquitin-conjugating enzyme]-L-cysteine + [acceptor protein]-L-lysine = [E2 ubiquitin-conjugating enzyme]-L-cysteine + N(6)-ubiquitinyl-[acceptor protein]-L-lysine.</text>
        <dbReference type="EC" id="2.3.2.27"/>
    </reaction>
</comment>
<dbReference type="PROSITE" id="PS50089">
    <property type="entry name" value="ZF_RING_2"/>
    <property type="match status" value="1"/>
</dbReference>
<dbReference type="Proteomes" id="UP000323067">
    <property type="component" value="Chromosome v"/>
</dbReference>
<feature type="transmembrane region" description="Helical" evidence="21">
    <location>
        <begin position="642"/>
        <end position="663"/>
    </location>
</feature>
<evidence type="ECO:0000313" key="24">
    <source>
        <dbReference type="EMBL" id="ATY64433.1"/>
    </source>
</evidence>
<feature type="transmembrane region" description="Helical" evidence="21">
    <location>
        <begin position="446"/>
        <end position="465"/>
    </location>
</feature>
<dbReference type="InterPro" id="IPR013083">
    <property type="entry name" value="Znf_RING/FYVE/PHD"/>
</dbReference>
<keyword evidence="9 19" id="KW-0863">Zinc-finger</keyword>
<dbReference type="Pfam" id="PF12678">
    <property type="entry name" value="zf-rbx1"/>
    <property type="match status" value="1"/>
</dbReference>
<evidence type="ECO:0000256" key="15">
    <source>
        <dbReference type="ARBA" id="ARBA00063126"/>
    </source>
</evidence>
<dbReference type="VEuPathDB" id="FungiDB:CCM_01379"/>
<dbReference type="SMART" id="SM00184">
    <property type="entry name" value="RING"/>
    <property type="match status" value="1"/>
</dbReference>
<dbReference type="GO" id="GO:0016567">
    <property type="term" value="P:protein ubiquitination"/>
    <property type="evidence" value="ECO:0007669"/>
    <property type="project" value="UniProtKB-UniPathway"/>
</dbReference>
<evidence type="ECO:0000256" key="5">
    <source>
        <dbReference type="ARBA" id="ARBA00022679"/>
    </source>
</evidence>
<dbReference type="PANTHER" id="PTHR22763">
    <property type="entry name" value="RING ZINC FINGER PROTEIN"/>
    <property type="match status" value="1"/>
</dbReference>
<keyword evidence="11" id="KW-0862">Zinc</keyword>
<dbReference type="EC" id="2.3.2.27" evidence="4"/>
<evidence type="ECO:0000256" key="14">
    <source>
        <dbReference type="ARBA" id="ARBA00056116"/>
    </source>
</evidence>
<evidence type="ECO:0000256" key="20">
    <source>
        <dbReference type="SAM" id="MobiDB-lite"/>
    </source>
</evidence>
<feature type="transmembrane region" description="Helical" evidence="21">
    <location>
        <begin position="409"/>
        <end position="425"/>
    </location>
</feature>
<evidence type="ECO:0000256" key="16">
    <source>
        <dbReference type="ARBA" id="ARBA00071072"/>
    </source>
</evidence>
<keyword evidence="12 21" id="KW-1133">Transmembrane helix</keyword>
<dbReference type="AlphaFoldDB" id="A0A2H4SMV9"/>
<keyword evidence="8 22" id="KW-0732">Signal</keyword>
<evidence type="ECO:0000256" key="18">
    <source>
        <dbReference type="ARBA" id="ARBA00082128"/>
    </source>
</evidence>
<evidence type="ECO:0000256" key="1">
    <source>
        <dbReference type="ARBA" id="ARBA00000900"/>
    </source>
</evidence>
<comment type="subcellular location">
    <subcellularLocation>
        <location evidence="2">Endomembrane system</location>
        <topology evidence="2">Multi-pass membrane protein</topology>
    </subcellularLocation>
</comment>
<dbReference type="GO" id="GO:0008270">
    <property type="term" value="F:zinc ion binding"/>
    <property type="evidence" value="ECO:0007669"/>
    <property type="project" value="UniProtKB-KW"/>
</dbReference>
<dbReference type="UniPathway" id="UPA00143"/>
<keyword evidence="7" id="KW-0479">Metal-binding</keyword>
<proteinExistence type="predicted"/>
<feature type="domain" description="RING-type" evidence="23">
    <location>
        <begin position="773"/>
        <end position="835"/>
    </location>
</feature>
<evidence type="ECO:0000256" key="9">
    <source>
        <dbReference type="ARBA" id="ARBA00022771"/>
    </source>
</evidence>
<comment type="pathway">
    <text evidence="3">Protein modification; protein ubiquitination.</text>
</comment>
<gene>
    <name evidence="24" type="ORF">A9K55_004954</name>
</gene>
<dbReference type="Pfam" id="PF11145">
    <property type="entry name" value="DUF2921"/>
    <property type="match status" value="1"/>
</dbReference>
<evidence type="ECO:0000256" key="11">
    <source>
        <dbReference type="ARBA" id="ARBA00022833"/>
    </source>
</evidence>
<evidence type="ECO:0000256" key="17">
    <source>
        <dbReference type="ARBA" id="ARBA00077885"/>
    </source>
</evidence>
<evidence type="ECO:0000256" key="13">
    <source>
        <dbReference type="ARBA" id="ARBA00023136"/>
    </source>
</evidence>
<evidence type="ECO:0000256" key="21">
    <source>
        <dbReference type="SAM" id="Phobius"/>
    </source>
</evidence>
<sequence length="841" mass="91934">MPPRQQTGASLAMLILMIWLLMPMGDIVGQTGPLLSVIAARRLARHRDALEVLNGTQWGDFAPSEKEAPAFVNITGFREIDGFAWEDLDQFRKKSLQLSRHAVSSAPDKPPLWDTAEGEPVWATASGTLEGDWVYQPGSAMRSYTSYNLSQSVPDMDWIGDHISWGRNLTGQSGRMHLHLEGNKTTTAYEQLPRDQAPLSGGLIRNVKGALSLEDTTGSQSTWEMRLWGVHWPRQGVVLMTTTSEKFEGIFGLPHLTPGPDFFQSSKALLTQRLNAVLTTKEKNVYADQTMPWSSEVQSNPQFLLSPAPQCEYVLYAQVHPPDRDRLRGGAAAKDNLDVARLIGAIEEELAAPQGAPVGQIPPLRMSTVVYSPDCAFFLESKGPPTHPPGEANHLAGVKAEVQTHRVKTWLLIFACVVFGQVFLLKNQMRETYTPSTMGRVSFGTVGAMVMVDGITFTASATWVSSARATFLPTMALMFAAFLSMTIGGSFLAKIYEVQFPENHPRSEPSTNTASPAPPATIPSNSLLPGPVTAGGRVDSLPVQPVIVALDGDVDADITDGAAALPGRTTTTPPSASPRQNFQAIIGRFVLASLIISFVTLSSSTWYPSARATYLDLCALAYLSLWVPQIHRNAIRNCRRALTWPFVLGQSLLRVTPVAYFWLKTDNFLFARTSPRAFAVLAAWVWLQIVLLGAQDVLGPRFAVPARWLPEAWDYHPVLREDNVEAGGLPIGLISTDEVSAAQDRPRRRSSTGGATTSDKARQGSGARHVIDCSICQEILEVPVVRAGGDEDGSGGGVASVFARRLYMVTPCRHIFHTPCLESWMKFRLQCPICREDLPPL</sequence>
<dbReference type="InterPro" id="IPR001841">
    <property type="entry name" value="Znf_RING"/>
</dbReference>
<keyword evidence="13 21" id="KW-0472">Membrane</keyword>
<dbReference type="InterPro" id="IPR024766">
    <property type="entry name" value="Znf_RING_H2"/>
</dbReference>
<feature type="signal peptide" evidence="22">
    <location>
        <begin position="1"/>
        <end position="29"/>
    </location>
</feature>
<evidence type="ECO:0000256" key="19">
    <source>
        <dbReference type="PROSITE-ProRule" id="PRU00175"/>
    </source>
</evidence>
<dbReference type="GO" id="GO:0044695">
    <property type="term" value="C:Dsc E3 ubiquitin ligase complex"/>
    <property type="evidence" value="ECO:0007669"/>
    <property type="project" value="TreeGrafter"/>
</dbReference>
<evidence type="ECO:0000256" key="10">
    <source>
        <dbReference type="ARBA" id="ARBA00022786"/>
    </source>
</evidence>
<comment type="function">
    <text evidence="14">Catalytic component of the DSC E3 ubiquitin ligase complex which is required for the srbA transcriptional activator proteolytic cleavage to release the soluble transcription factor from the membrane in low oxygen or sterol conditions. Required for growth during hypoxia and triazole drug susceptibility, as well as for virulence in a murine model of invasive pulmonary aspergillosis (IPA).</text>
</comment>
<feature type="region of interest" description="Disordered" evidence="20">
    <location>
        <begin position="503"/>
        <end position="528"/>
    </location>
</feature>
<evidence type="ECO:0000256" key="7">
    <source>
        <dbReference type="ARBA" id="ARBA00022723"/>
    </source>
</evidence>
<keyword evidence="5" id="KW-0808">Transferase</keyword>
<dbReference type="InterPro" id="IPR021319">
    <property type="entry name" value="DUF2921"/>
</dbReference>
<keyword evidence="10" id="KW-0833">Ubl conjugation pathway</keyword>
<dbReference type="Gene3D" id="3.30.40.10">
    <property type="entry name" value="Zinc/RING finger domain, C3HC4 (zinc finger)"/>
    <property type="match status" value="1"/>
</dbReference>
<dbReference type="GO" id="GO:0043161">
    <property type="term" value="P:proteasome-mediated ubiquitin-dependent protein catabolic process"/>
    <property type="evidence" value="ECO:0007669"/>
    <property type="project" value="TreeGrafter"/>
</dbReference>
<evidence type="ECO:0000256" key="4">
    <source>
        <dbReference type="ARBA" id="ARBA00012483"/>
    </source>
</evidence>
<accession>A0A2H4SMV9</accession>
<evidence type="ECO:0000256" key="12">
    <source>
        <dbReference type="ARBA" id="ARBA00022989"/>
    </source>
</evidence>
<evidence type="ECO:0000256" key="8">
    <source>
        <dbReference type="ARBA" id="ARBA00022729"/>
    </source>
</evidence>
<feature type="transmembrane region" description="Helical" evidence="21">
    <location>
        <begin position="675"/>
        <end position="694"/>
    </location>
</feature>
<feature type="region of interest" description="Disordered" evidence="20">
    <location>
        <begin position="739"/>
        <end position="763"/>
    </location>
</feature>
<evidence type="ECO:0000313" key="25">
    <source>
        <dbReference type="Proteomes" id="UP000323067"/>
    </source>
</evidence>
<feature type="chain" id="PRO_5014175851" description="DSC E3 ubiquitin ligase complex subunit A" evidence="22">
    <location>
        <begin position="30"/>
        <end position="841"/>
    </location>
</feature>
<evidence type="ECO:0000259" key="23">
    <source>
        <dbReference type="PROSITE" id="PS50089"/>
    </source>
</evidence>
<evidence type="ECO:0000256" key="3">
    <source>
        <dbReference type="ARBA" id="ARBA00004906"/>
    </source>
</evidence>
<dbReference type="OrthoDB" id="9984778at2759"/>
<dbReference type="PANTHER" id="PTHR22763:SF162">
    <property type="entry name" value="TRANSMEMBRANE E3 UBIQUITIN-PROTEIN LIGASE 1"/>
    <property type="match status" value="1"/>
</dbReference>
<dbReference type="GO" id="GO:0012505">
    <property type="term" value="C:endomembrane system"/>
    <property type="evidence" value="ECO:0007669"/>
    <property type="project" value="UniProtKB-SubCell"/>
</dbReference>
<dbReference type="InterPro" id="IPR050731">
    <property type="entry name" value="HRD1_E3_ubiq-ligases"/>
</dbReference>
<evidence type="ECO:0000256" key="2">
    <source>
        <dbReference type="ARBA" id="ARBA00004127"/>
    </source>
</evidence>
<evidence type="ECO:0000256" key="22">
    <source>
        <dbReference type="SAM" id="SignalP"/>
    </source>
</evidence>